<accession>A0A9W6XBF4</accession>
<keyword evidence="1" id="KW-0472">Membrane</keyword>
<gene>
    <name evidence="2" type="ORF">Plil01_001493000</name>
</gene>
<sequence>MVITALVCISWTVWLIIFDFSSKQDCQLPDGHRRLEDGQFWLIPEKLTTLQAFSVAGLLIVLILYVSVLLKMLIWRAHRHVEGTLLDRILQHCAPDQVGGSADLEFSHRVRKLVWELYMFLKDLTGFHGKHPKIWVRSFHCIFVVGLSYELTMYSAEFMPEDF</sequence>
<dbReference type="Proteomes" id="UP001165083">
    <property type="component" value="Unassembled WGS sequence"/>
</dbReference>
<reference evidence="2" key="1">
    <citation type="submission" date="2023-04" db="EMBL/GenBank/DDBJ databases">
        <title>Phytophthora lilii NBRC 32176.</title>
        <authorList>
            <person name="Ichikawa N."/>
            <person name="Sato H."/>
            <person name="Tonouchi N."/>
        </authorList>
    </citation>
    <scope>NUCLEOTIDE SEQUENCE</scope>
    <source>
        <strain evidence="2">NBRC 32176</strain>
    </source>
</reference>
<feature type="transmembrane region" description="Helical" evidence="1">
    <location>
        <begin position="47"/>
        <end position="70"/>
    </location>
</feature>
<comment type="caution">
    <text evidence="2">The sequence shown here is derived from an EMBL/GenBank/DDBJ whole genome shotgun (WGS) entry which is preliminary data.</text>
</comment>
<evidence type="ECO:0000313" key="2">
    <source>
        <dbReference type="EMBL" id="GMF35123.1"/>
    </source>
</evidence>
<keyword evidence="1" id="KW-1133">Transmembrane helix</keyword>
<organism evidence="2 3">
    <name type="scientific">Phytophthora lilii</name>
    <dbReference type="NCBI Taxonomy" id="2077276"/>
    <lineage>
        <taxon>Eukaryota</taxon>
        <taxon>Sar</taxon>
        <taxon>Stramenopiles</taxon>
        <taxon>Oomycota</taxon>
        <taxon>Peronosporomycetes</taxon>
        <taxon>Peronosporales</taxon>
        <taxon>Peronosporaceae</taxon>
        <taxon>Phytophthora</taxon>
    </lineage>
</organism>
<evidence type="ECO:0000313" key="3">
    <source>
        <dbReference type="Proteomes" id="UP001165083"/>
    </source>
</evidence>
<protein>
    <submittedName>
        <fullName evidence="2">Unnamed protein product</fullName>
    </submittedName>
</protein>
<keyword evidence="3" id="KW-1185">Reference proteome</keyword>
<dbReference type="EMBL" id="BSXW01001249">
    <property type="protein sequence ID" value="GMF35123.1"/>
    <property type="molecule type" value="Genomic_DNA"/>
</dbReference>
<proteinExistence type="predicted"/>
<dbReference type="AlphaFoldDB" id="A0A9W6XBF4"/>
<dbReference type="OrthoDB" id="119286at2759"/>
<evidence type="ECO:0000256" key="1">
    <source>
        <dbReference type="SAM" id="Phobius"/>
    </source>
</evidence>
<keyword evidence="1" id="KW-0812">Transmembrane</keyword>
<name>A0A9W6XBF4_9STRA</name>